<evidence type="ECO:0000256" key="2">
    <source>
        <dbReference type="ARBA" id="ARBA00022598"/>
    </source>
</evidence>
<evidence type="ECO:0000256" key="4">
    <source>
        <dbReference type="ARBA" id="ARBA00022741"/>
    </source>
</evidence>
<gene>
    <name evidence="8 12" type="primary">purL</name>
    <name evidence="12" type="ORF">HYY65_10970</name>
</gene>
<evidence type="ECO:0000256" key="1">
    <source>
        <dbReference type="ARBA" id="ARBA00022490"/>
    </source>
</evidence>
<dbReference type="InterPro" id="IPR041609">
    <property type="entry name" value="PurL_linker"/>
</dbReference>
<dbReference type="GO" id="GO:0005737">
    <property type="term" value="C:cytoplasm"/>
    <property type="evidence" value="ECO:0007669"/>
    <property type="project" value="UniProtKB-SubCell"/>
</dbReference>
<comment type="caution">
    <text evidence="12">The sequence shown here is derived from an EMBL/GenBank/DDBJ whole genome shotgun (WGS) entry which is preliminary data.</text>
</comment>
<feature type="binding site" evidence="8">
    <location>
        <begin position="305"/>
        <end position="307"/>
    </location>
    <ligand>
        <name>substrate</name>
    </ligand>
</feature>
<evidence type="ECO:0000256" key="5">
    <source>
        <dbReference type="ARBA" id="ARBA00022755"/>
    </source>
</evidence>
<keyword evidence="2 8" id="KW-0436">Ligase</keyword>
<evidence type="ECO:0000259" key="9">
    <source>
        <dbReference type="Pfam" id="PF00586"/>
    </source>
</evidence>
<feature type="domain" description="PurM-like C-terminal" evidence="10">
    <location>
        <begin position="195"/>
        <end position="349"/>
    </location>
</feature>
<dbReference type="GO" id="GO:0000287">
    <property type="term" value="F:magnesium ion binding"/>
    <property type="evidence" value="ECO:0007669"/>
    <property type="project" value="UniProtKB-UniRule"/>
</dbReference>
<dbReference type="HAMAP" id="MF_00420">
    <property type="entry name" value="PurL_2"/>
    <property type="match status" value="1"/>
</dbReference>
<dbReference type="EMBL" id="JACPSX010000211">
    <property type="protein sequence ID" value="MBI3015559.1"/>
    <property type="molecule type" value="Genomic_DNA"/>
</dbReference>
<evidence type="ECO:0000313" key="12">
    <source>
        <dbReference type="EMBL" id="MBI3015559.1"/>
    </source>
</evidence>
<comment type="caution">
    <text evidence="8">Lacks conserved residue(s) required for the propagation of feature annotation.</text>
</comment>
<feature type="binding site" evidence="8">
    <location>
        <position position="526"/>
    </location>
    <ligand>
        <name>ATP</name>
        <dbReference type="ChEBI" id="CHEBI:30616"/>
    </ligand>
</feature>
<feature type="binding site" evidence="8">
    <location>
        <position position="86"/>
    </location>
    <ligand>
        <name>Mg(2+)</name>
        <dbReference type="ChEBI" id="CHEBI:18420"/>
        <label>1</label>
    </ligand>
</feature>
<dbReference type="CDD" id="cd02203">
    <property type="entry name" value="PurL_repeat1"/>
    <property type="match status" value="1"/>
</dbReference>
<feature type="binding site" evidence="8">
    <location>
        <position position="489"/>
    </location>
    <ligand>
        <name>ATP</name>
        <dbReference type="ChEBI" id="CHEBI:30616"/>
    </ligand>
</feature>
<dbReference type="EC" id="6.3.5.3" evidence="8"/>
<evidence type="ECO:0000256" key="3">
    <source>
        <dbReference type="ARBA" id="ARBA00022723"/>
    </source>
</evidence>
<comment type="subcellular location">
    <subcellularLocation>
        <location evidence="8">Cytoplasm</location>
    </subcellularLocation>
</comment>
<organism evidence="12 13">
    <name type="scientific">Tectimicrobiota bacterium</name>
    <dbReference type="NCBI Taxonomy" id="2528274"/>
    <lineage>
        <taxon>Bacteria</taxon>
        <taxon>Pseudomonadati</taxon>
        <taxon>Nitrospinota/Tectimicrobiota group</taxon>
        <taxon>Candidatus Tectimicrobiota</taxon>
    </lineage>
</organism>
<name>A0A932GR60_UNCTE</name>
<keyword evidence="5 8" id="KW-0658">Purine biosynthesis</keyword>
<dbReference type="SUPFAM" id="SSF56042">
    <property type="entry name" value="PurM C-terminal domain-like"/>
    <property type="match status" value="2"/>
</dbReference>
<keyword evidence="3 8" id="KW-0479">Metal-binding</keyword>
<feature type="binding site" evidence="8">
    <location>
        <position position="233"/>
    </location>
    <ligand>
        <name>substrate</name>
    </ligand>
</feature>
<proteinExistence type="inferred from homology"/>
<dbReference type="InterPro" id="IPR036921">
    <property type="entry name" value="PurM-like_N_sf"/>
</dbReference>
<keyword evidence="1 8" id="KW-0963">Cytoplasm</keyword>
<dbReference type="Proteomes" id="UP000741360">
    <property type="component" value="Unassembled WGS sequence"/>
</dbReference>
<dbReference type="NCBIfam" id="NF002290">
    <property type="entry name" value="PRK01213.1"/>
    <property type="match status" value="1"/>
</dbReference>
<feature type="binding site" evidence="8">
    <location>
        <position position="110"/>
    </location>
    <ligand>
        <name>Mg(2+)</name>
        <dbReference type="ChEBI" id="CHEBI:18420"/>
        <label>2</label>
    </ligand>
</feature>
<comment type="similarity">
    <text evidence="8">Belongs to the FGAMS family.</text>
</comment>
<feature type="domain" description="PurM-like C-terminal" evidence="10">
    <location>
        <begin position="565"/>
        <end position="703"/>
    </location>
</feature>
<feature type="binding site" evidence="8">
    <location>
        <position position="527"/>
    </location>
    <ligand>
        <name>Mg(2+)</name>
        <dbReference type="ChEBI" id="CHEBI:18420"/>
        <label>1</label>
    </ligand>
</feature>
<feature type="domain" description="PurM-like N-terminal" evidence="9">
    <location>
        <begin position="432"/>
        <end position="550"/>
    </location>
</feature>
<dbReference type="Gene3D" id="3.90.650.10">
    <property type="entry name" value="PurM-like C-terminal domain"/>
    <property type="match status" value="2"/>
</dbReference>
<protein>
    <recommendedName>
        <fullName evidence="8">Phosphoribosylformylglycinamidine synthase subunit PurL</fullName>
        <shortName evidence="8">FGAM synthase</shortName>
        <ecNumber evidence="8">6.3.5.3</ecNumber>
    </recommendedName>
    <alternativeName>
        <fullName evidence="8">Formylglycinamide ribonucleotide amidotransferase subunit II</fullName>
        <shortName evidence="8">FGAR amidotransferase II</shortName>
        <shortName evidence="8">FGAR-AT II</shortName>
    </alternativeName>
    <alternativeName>
        <fullName evidence="8">Glutamine amidotransferase PurL</fullName>
    </alternativeName>
    <alternativeName>
        <fullName evidence="8">Phosphoribosylformylglycinamidine synthase subunit II</fullName>
    </alternativeName>
</protein>
<dbReference type="PANTHER" id="PTHR43555:SF1">
    <property type="entry name" value="PHOSPHORIBOSYLFORMYLGLYCINAMIDINE SYNTHASE SUBUNIT PURL"/>
    <property type="match status" value="1"/>
</dbReference>
<dbReference type="Pfam" id="PF02769">
    <property type="entry name" value="AIRS_C"/>
    <property type="match status" value="2"/>
</dbReference>
<feature type="binding site" evidence="8">
    <location>
        <position position="261"/>
    </location>
    <ligand>
        <name>Mg(2+)</name>
        <dbReference type="ChEBI" id="CHEBI:18420"/>
        <label>2</label>
    </ligand>
</feature>
<evidence type="ECO:0000313" key="13">
    <source>
        <dbReference type="Proteomes" id="UP000741360"/>
    </source>
</evidence>
<evidence type="ECO:0000256" key="7">
    <source>
        <dbReference type="ARBA" id="ARBA00022842"/>
    </source>
</evidence>
<dbReference type="InterPro" id="IPR010074">
    <property type="entry name" value="PRibForGlyAmidine_synth_PurL"/>
</dbReference>
<dbReference type="FunFam" id="3.30.1330.10:FF:000004">
    <property type="entry name" value="Phosphoribosylformylglycinamidine synthase subunit PurL"/>
    <property type="match status" value="1"/>
</dbReference>
<dbReference type="Pfam" id="PF18072">
    <property type="entry name" value="FGAR-AT_linker"/>
    <property type="match status" value="1"/>
</dbReference>
<dbReference type="GO" id="GO:0004642">
    <property type="term" value="F:phosphoribosylformylglycinamidine synthase activity"/>
    <property type="evidence" value="ECO:0007669"/>
    <property type="project" value="UniProtKB-UniRule"/>
</dbReference>
<reference evidence="12" key="1">
    <citation type="submission" date="2020-07" db="EMBL/GenBank/DDBJ databases">
        <title>Huge and variable diversity of episymbiotic CPR bacteria and DPANN archaea in groundwater ecosystems.</title>
        <authorList>
            <person name="He C.Y."/>
            <person name="Keren R."/>
            <person name="Whittaker M."/>
            <person name="Farag I.F."/>
            <person name="Doudna J."/>
            <person name="Cate J.H.D."/>
            <person name="Banfield J.F."/>
        </authorList>
    </citation>
    <scope>NUCLEOTIDE SEQUENCE</scope>
    <source>
        <strain evidence="12">NC_groundwater_717_Ag_S-0.2um_59_8</strain>
    </source>
</reference>
<keyword evidence="7 8" id="KW-0460">Magnesium</keyword>
<keyword evidence="6 8" id="KW-0067">ATP-binding</keyword>
<evidence type="ECO:0000256" key="6">
    <source>
        <dbReference type="ARBA" id="ARBA00022840"/>
    </source>
</evidence>
<comment type="subunit">
    <text evidence="8">Monomer. Part of the FGAM synthase complex composed of 1 PurL, 1 PurQ and 2 PurS subunits.</text>
</comment>
<keyword evidence="4 8" id="KW-0547">Nucleotide-binding</keyword>
<evidence type="ECO:0000256" key="8">
    <source>
        <dbReference type="HAMAP-Rule" id="MF_00420"/>
    </source>
</evidence>
<feature type="binding site" evidence="8">
    <location>
        <position position="84"/>
    </location>
    <ligand>
        <name>ATP</name>
        <dbReference type="ChEBI" id="CHEBI:30616"/>
    </ligand>
</feature>
<dbReference type="PIRSF" id="PIRSF001587">
    <property type="entry name" value="FGAM_synthase_II"/>
    <property type="match status" value="1"/>
</dbReference>
<comment type="catalytic activity">
    <reaction evidence="8">
        <text>N(2)-formyl-N(1)-(5-phospho-beta-D-ribosyl)glycinamide + L-glutamine + ATP + H2O = 2-formamido-N(1)-(5-O-phospho-beta-D-ribosyl)acetamidine + L-glutamate + ADP + phosphate + H(+)</text>
        <dbReference type="Rhea" id="RHEA:17129"/>
        <dbReference type="ChEBI" id="CHEBI:15377"/>
        <dbReference type="ChEBI" id="CHEBI:15378"/>
        <dbReference type="ChEBI" id="CHEBI:29985"/>
        <dbReference type="ChEBI" id="CHEBI:30616"/>
        <dbReference type="ChEBI" id="CHEBI:43474"/>
        <dbReference type="ChEBI" id="CHEBI:58359"/>
        <dbReference type="ChEBI" id="CHEBI:147286"/>
        <dbReference type="ChEBI" id="CHEBI:147287"/>
        <dbReference type="ChEBI" id="CHEBI:456216"/>
        <dbReference type="EC" id="6.3.5.3"/>
    </reaction>
</comment>
<dbReference type="NCBIfam" id="TIGR01736">
    <property type="entry name" value="FGAM_synth_II"/>
    <property type="match status" value="1"/>
</dbReference>
<dbReference type="InterPro" id="IPR016188">
    <property type="entry name" value="PurM-like_N"/>
</dbReference>
<accession>A0A932GR60</accession>
<feature type="active site" evidence="8">
    <location>
        <position position="42"/>
    </location>
</feature>
<dbReference type="InterPro" id="IPR036676">
    <property type="entry name" value="PurM-like_C_sf"/>
</dbReference>
<dbReference type="GO" id="GO:0005524">
    <property type="term" value="F:ATP binding"/>
    <property type="evidence" value="ECO:0007669"/>
    <property type="project" value="UniProtKB-UniRule"/>
</dbReference>
<dbReference type="PANTHER" id="PTHR43555">
    <property type="entry name" value="PHOSPHORIBOSYLFORMYLGLYCINAMIDINE SYNTHASE SUBUNIT PURL"/>
    <property type="match status" value="1"/>
</dbReference>
<feature type="domain" description="PurM-like N-terminal" evidence="9">
    <location>
        <begin position="67"/>
        <end position="182"/>
    </location>
</feature>
<dbReference type="Gene3D" id="3.30.1330.10">
    <property type="entry name" value="PurM-like, N-terminal domain"/>
    <property type="match status" value="2"/>
</dbReference>
<feature type="binding site" evidence="8">
    <location>
        <position position="45"/>
    </location>
    <ligand>
        <name>ATP</name>
        <dbReference type="ChEBI" id="CHEBI:30616"/>
    </ligand>
</feature>
<dbReference type="GO" id="GO:0006189">
    <property type="term" value="P:'de novo' IMP biosynthetic process"/>
    <property type="evidence" value="ECO:0007669"/>
    <property type="project" value="UniProtKB-UniRule"/>
</dbReference>
<feature type="active site" description="Proton acceptor" evidence="8">
    <location>
        <position position="88"/>
    </location>
</feature>
<comment type="function">
    <text evidence="8">Part of the phosphoribosylformylglycinamidine synthase complex involved in the purines biosynthetic pathway. Catalyzes the ATP-dependent conversion of formylglycinamide ribonucleotide (FGAR) and glutamine to yield formylglycinamidine ribonucleotide (FGAM) and glutamate. The FGAM synthase complex is composed of three subunits. PurQ produces an ammonia molecule by converting glutamine to glutamate. PurL transfers the ammonia molecule to FGAR to form FGAM in an ATP-dependent manner. PurS interacts with PurQ and PurL and is thought to assist in the transfer of the ammonia molecule from PurQ to PurL.</text>
</comment>
<dbReference type="Pfam" id="PF00586">
    <property type="entry name" value="AIRS"/>
    <property type="match status" value="2"/>
</dbReference>
<evidence type="ECO:0000259" key="11">
    <source>
        <dbReference type="Pfam" id="PF18072"/>
    </source>
</evidence>
<sequence>MTPELIAAHGLTAEEYRILREILGREPTLTELGIFSVMWSEHCSYKSSRIYLKELPTQGSNILQGPGENAGVVDIGEGLVAVFKIESHNHPSFIEPYQGAATGVGGILRDIFTMGARPLALMDSLRFGPLEEPRNRYLLSGVVAGIGGYGNCIGVPTVGGETYFADCYSHNPLVNVFNLGIARRDRIFTARAAGVGNPVIYVGSKTGRDGIHGATMASESFHEGSEERRPTVQVGDPFTEKLLLEACLEIMKTDALVGIQDMGAAGLTCSTVEMAARGEVGIEIDVARVPQREEGMSSYEIMLSESQERMLLVAKEGREEEVLSLFSRWDLDAVVIGRVTEEPKLTVRDRGRVVAQIPVAALTEDAPLYRRPVSRPGWLDELGHLDLQEIPDLRDGNESLLRIVASPNIASKAWIYEQYDYLVRLNSLVLPGADAAVIRVPGTSKALAMSLDGNGRFCYLNPRQGAMLAVAEGARNVVCAGAKPLAISNCLNFGNPENPEIMWQFAEAVRGMGDACRLLGTPVTGGNVSFYNETEGNGIYPTVVIAMVGLLDDQTRVLTPWFQNDGDEIFLLGPFREELGGSEYLNLFHHLVAGQVPSIDLEMEKKVQGVCLQTHQAGWLLSAHDCAEGGLAVALAECCIGGPGEPRGARIHLEGGQRLDGVLYGETPSRLVLTTPPQRSPEIEALARHQGVPCLRLGTVGGTSLQIRVQGRKGAINLPVAEIRRAWQNGIHQYFEEQSIRDGLRGRIHG</sequence>
<feature type="binding site" evidence="8">
    <location>
        <position position="109"/>
    </location>
    <ligand>
        <name>substrate</name>
    </ligand>
</feature>
<dbReference type="InterPro" id="IPR010918">
    <property type="entry name" value="PurM-like_C_dom"/>
</dbReference>
<dbReference type="CDD" id="cd02204">
    <property type="entry name" value="PurL_repeat2"/>
    <property type="match status" value="1"/>
</dbReference>
<dbReference type="SUPFAM" id="SSF55326">
    <property type="entry name" value="PurM N-terminal domain-like"/>
    <property type="match status" value="2"/>
</dbReference>
<feature type="binding site" evidence="8">
    <location>
        <position position="529"/>
    </location>
    <ligand>
        <name>substrate</name>
    </ligand>
</feature>
<feature type="domain" description="Phosphoribosylformylglycinamidine synthase linker" evidence="11">
    <location>
        <begin position="9"/>
        <end position="46"/>
    </location>
</feature>
<dbReference type="AlphaFoldDB" id="A0A932GR60"/>
<feature type="binding site" evidence="8">
    <location>
        <begin position="87"/>
        <end position="90"/>
    </location>
    <ligand>
        <name>substrate</name>
    </ligand>
</feature>
<comment type="pathway">
    <text evidence="8">Purine metabolism; IMP biosynthesis via de novo pathway; 5-amino-1-(5-phospho-D-ribosyl)imidazole from N(2)-formyl-N(1)-(5-phospho-D-ribosyl)glycinamide: step 1/2.</text>
</comment>
<evidence type="ECO:0000259" key="10">
    <source>
        <dbReference type="Pfam" id="PF02769"/>
    </source>
</evidence>